<dbReference type="RefSeq" id="WP_212010045.1">
    <property type="nucleotide sequence ID" value="NZ_JAAFYZ010000049.1"/>
</dbReference>
<evidence type="ECO:0000256" key="3">
    <source>
        <dbReference type="ARBA" id="ARBA00023163"/>
    </source>
</evidence>
<evidence type="ECO:0000259" key="4">
    <source>
        <dbReference type="PROSITE" id="PS50995"/>
    </source>
</evidence>
<sequence length="151" mass="16347">MSFSEGSGSDKWGDDGVISFAVRHVWLGMRAAIEDELAEFGLTVPQFATLTMLDSTPGLSVAEVARLCGSTRQSATEMVAGLESHGLVERSPHPTDRRAHQVHATEAGRELYRKARPAVRSREEQLESGLSPEVRRAAREWMAVLAAACGA</sequence>
<keyword evidence="1" id="KW-0805">Transcription regulation</keyword>
<dbReference type="InterPro" id="IPR000835">
    <property type="entry name" value="HTH_MarR-typ"/>
</dbReference>
<dbReference type="PANTHER" id="PTHR33164:SF43">
    <property type="entry name" value="HTH-TYPE TRANSCRIPTIONAL REPRESSOR YETL"/>
    <property type="match status" value="1"/>
</dbReference>
<evidence type="ECO:0000256" key="1">
    <source>
        <dbReference type="ARBA" id="ARBA00023015"/>
    </source>
</evidence>
<dbReference type="PRINTS" id="PR00598">
    <property type="entry name" value="HTHMARR"/>
</dbReference>
<gene>
    <name evidence="5" type="ORF">KGQ19_16470</name>
</gene>
<protein>
    <submittedName>
        <fullName evidence="5">MarR family transcriptional regulator</fullName>
    </submittedName>
</protein>
<feature type="domain" description="HTH marR-type" evidence="4">
    <location>
        <begin position="15"/>
        <end position="147"/>
    </location>
</feature>
<dbReference type="InterPro" id="IPR036390">
    <property type="entry name" value="WH_DNA-bd_sf"/>
</dbReference>
<evidence type="ECO:0000313" key="5">
    <source>
        <dbReference type="EMBL" id="MBS2548463.1"/>
    </source>
</evidence>
<dbReference type="InterPro" id="IPR039422">
    <property type="entry name" value="MarR/SlyA-like"/>
</dbReference>
<comment type="caution">
    <text evidence="5">The sequence shown here is derived from an EMBL/GenBank/DDBJ whole genome shotgun (WGS) entry which is preliminary data.</text>
</comment>
<name>A0ABS5KQY7_9ACTN</name>
<dbReference type="SMART" id="SM00347">
    <property type="entry name" value="HTH_MARR"/>
    <property type="match status" value="1"/>
</dbReference>
<accession>A0ABS5KQY7</accession>
<reference evidence="5 6" key="1">
    <citation type="submission" date="2020-02" db="EMBL/GenBank/DDBJ databases">
        <title>Acidophilic actinobacteria isolated from forest soil.</title>
        <authorList>
            <person name="Golinska P."/>
        </authorList>
    </citation>
    <scope>NUCLEOTIDE SEQUENCE [LARGE SCALE GENOMIC DNA]</scope>
    <source>
        <strain evidence="5 6">NL8</strain>
    </source>
</reference>
<dbReference type="PANTHER" id="PTHR33164">
    <property type="entry name" value="TRANSCRIPTIONAL REGULATOR, MARR FAMILY"/>
    <property type="match status" value="1"/>
</dbReference>
<dbReference type="SUPFAM" id="SSF46785">
    <property type="entry name" value="Winged helix' DNA-binding domain"/>
    <property type="match status" value="1"/>
</dbReference>
<dbReference type="InterPro" id="IPR023187">
    <property type="entry name" value="Tscrpt_reg_MarR-type_CS"/>
</dbReference>
<keyword evidence="2" id="KW-0238">DNA-binding</keyword>
<dbReference type="Proteomes" id="UP000730482">
    <property type="component" value="Unassembled WGS sequence"/>
</dbReference>
<dbReference type="Gene3D" id="1.10.10.10">
    <property type="entry name" value="Winged helix-like DNA-binding domain superfamily/Winged helix DNA-binding domain"/>
    <property type="match status" value="1"/>
</dbReference>
<organism evidence="5 6">
    <name type="scientific">Catenulispora pinistramenti</name>
    <dbReference type="NCBI Taxonomy" id="2705254"/>
    <lineage>
        <taxon>Bacteria</taxon>
        <taxon>Bacillati</taxon>
        <taxon>Actinomycetota</taxon>
        <taxon>Actinomycetes</taxon>
        <taxon>Catenulisporales</taxon>
        <taxon>Catenulisporaceae</taxon>
        <taxon>Catenulispora</taxon>
    </lineage>
</organism>
<dbReference type="Pfam" id="PF12802">
    <property type="entry name" value="MarR_2"/>
    <property type="match status" value="1"/>
</dbReference>
<evidence type="ECO:0000313" key="6">
    <source>
        <dbReference type="Proteomes" id="UP000730482"/>
    </source>
</evidence>
<proteinExistence type="predicted"/>
<dbReference type="PROSITE" id="PS01117">
    <property type="entry name" value="HTH_MARR_1"/>
    <property type="match status" value="1"/>
</dbReference>
<keyword evidence="6" id="KW-1185">Reference proteome</keyword>
<keyword evidence="3" id="KW-0804">Transcription</keyword>
<dbReference type="PROSITE" id="PS50995">
    <property type="entry name" value="HTH_MARR_2"/>
    <property type="match status" value="1"/>
</dbReference>
<dbReference type="InterPro" id="IPR036388">
    <property type="entry name" value="WH-like_DNA-bd_sf"/>
</dbReference>
<dbReference type="EMBL" id="JAAFYZ010000049">
    <property type="protein sequence ID" value="MBS2548463.1"/>
    <property type="molecule type" value="Genomic_DNA"/>
</dbReference>
<evidence type="ECO:0000256" key="2">
    <source>
        <dbReference type="ARBA" id="ARBA00023125"/>
    </source>
</evidence>